<evidence type="ECO:0000259" key="13">
    <source>
        <dbReference type="PROSITE" id="PS51371"/>
    </source>
</evidence>
<evidence type="ECO:0000256" key="1">
    <source>
        <dbReference type="ARBA" id="ARBA00004141"/>
    </source>
</evidence>
<keyword evidence="2" id="KW-0813">Transport</keyword>
<keyword evidence="3 12" id="KW-0812">Transmembrane</keyword>
<dbReference type="InterPro" id="IPR013717">
    <property type="entry name" value="PIG-P"/>
</dbReference>
<feature type="transmembrane region" description="Helical" evidence="12">
    <location>
        <begin position="451"/>
        <end position="468"/>
    </location>
</feature>
<feature type="transmembrane region" description="Helical" evidence="12">
    <location>
        <begin position="230"/>
        <end position="247"/>
    </location>
</feature>
<dbReference type="Pfam" id="PF08510">
    <property type="entry name" value="PIG-P"/>
    <property type="match status" value="1"/>
</dbReference>
<evidence type="ECO:0000256" key="2">
    <source>
        <dbReference type="ARBA" id="ARBA00022448"/>
    </source>
</evidence>
<dbReference type="InterPro" id="IPR051280">
    <property type="entry name" value="Cl-channel/antiporter"/>
</dbReference>
<evidence type="ECO:0000256" key="10">
    <source>
        <dbReference type="PROSITE-ProRule" id="PRU00703"/>
    </source>
</evidence>
<dbReference type="GO" id="GO:0016020">
    <property type="term" value="C:membrane"/>
    <property type="evidence" value="ECO:0007669"/>
    <property type="project" value="UniProtKB-SubCell"/>
</dbReference>
<evidence type="ECO:0000256" key="11">
    <source>
        <dbReference type="SAM" id="MobiDB-lite"/>
    </source>
</evidence>
<dbReference type="Pfam" id="PF00654">
    <property type="entry name" value="Voltage_CLC"/>
    <property type="match status" value="2"/>
</dbReference>
<evidence type="ECO:0000256" key="3">
    <source>
        <dbReference type="ARBA" id="ARBA00022692"/>
    </source>
</evidence>
<comment type="subcellular location">
    <subcellularLocation>
        <location evidence="1">Membrane</location>
        <topology evidence="1">Multi-pass membrane protein</topology>
    </subcellularLocation>
</comment>
<keyword evidence="7 10" id="KW-0129">CBS domain</keyword>
<dbReference type="AlphaFoldDB" id="A0A8T1UWD8"/>
<evidence type="ECO:0000256" key="12">
    <source>
        <dbReference type="SAM" id="Phobius"/>
    </source>
</evidence>
<feature type="transmembrane region" description="Helical" evidence="12">
    <location>
        <begin position="421"/>
        <end position="445"/>
    </location>
</feature>
<feature type="transmembrane region" description="Helical" evidence="12">
    <location>
        <begin position="207"/>
        <end position="224"/>
    </location>
</feature>
<feature type="transmembrane region" description="Helical" evidence="12">
    <location>
        <begin position="863"/>
        <end position="885"/>
    </location>
</feature>
<feature type="region of interest" description="Disordered" evidence="11">
    <location>
        <begin position="571"/>
        <end position="606"/>
    </location>
</feature>
<evidence type="ECO:0000256" key="6">
    <source>
        <dbReference type="ARBA" id="ARBA00023065"/>
    </source>
</evidence>
<evidence type="ECO:0000256" key="7">
    <source>
        <dbReference type="ARBA" id="ARBA00023122"/>
    </source>
</evidence>
<dbReference type="SMART" id="SM00116">
    <property type="entry name" value="CBS"/>
    <property type="match status" value="2"/>
</dbReference>
<proteinExistence type="predicted"/>
<reference evidence="14" key="1">
    <citation type="submission" date="2021-01" db="EMBL/GenBank/DDBJ databases">
        <title>Phytophthora aleatoria, a newly-described species from Pinus radiata is distinct from Phytophthora cactorum isolates based on comparative genomics.</title>
        <authorList>
            <person name="Mcdougal R."/>
            <person name="Panda P."/>
            <person name="Williams N."/>
            <person name="Studholme D.J."/>
        </authorList>
    </citation>
    <scope>NUCLEOTIDE SEQUENCE</scope>
    <source>
        <strain evidence="14">NZFS 3830</strain>
    </source>
</reference>
<name>A0A8T1UWD8_9STRA</name>
<organism evidence="14 15">
    <name type="scientific">Phytophthora cactorum</name>
    <dbReference type="NCBI Taxonomy" id="29920"/>
    <lineage>
        <taxon>Eukaryota</taxon>
        <taxon>Sar</taxon>
        <taxon>Stramenopiles</taxon>
        <taxon>Oomycota</taxon>
        <taxon>Peronosporomycetes</taxon>
        <taxon>Peronosporales</taxon>
        <taxon>Peronosporaceae</taxon>
        <taxon>Phytophthora</taxon>
    </lineage>
</organism>
<evidence type="ECO:0000313" key="15">
    <source>
        <dbReference type="Proteomes" id="UP000688947"/>
    </source>
</evidence>
<protein>
    <recommendedName>
        <fullName evidence="13">CBS domain-containing protein</fullName>
    </recommendedName>
</protein>
<keyword evidence="4" id="KW-0677">Repeat</keyword>
<comment type="caution">
    <text evidence="14">The sequence shown here is derived from an EMBL/GenBank/DDBJ whole genome shotgun (WGS) entry which is preliminary data.</text>
</comment>
<feature type="transmembrane region" description="Helical" evidence="12">
    <location>
        <begin position="905"/>
        <end position="925"/>
    </location>
</feature>
<dbReference type="PANTHER" id="PTHR11689">
    <property type="entry name" value="CHLORIDE CHANNEL PROTEIN CLC FAMILY MEMBER"/>
    <property type="match status" value="1"/>
</dbReference>
<dbReference type="Proteomes" id="UP000688947">
    <property type="component" value="Unassembled WGS sequence"/>
</dbReference>
<dbReference type="Pfam" id="PF00571">
    <property type="entry name" value="CBS"/>
    <property type="match status" value="1"/>
</dbReference>
<evidence type="ECO:0000256" key="4">
    <source>
        <dbReference type="ARBA" id="ARBA00022737"/>
    </source>
</evidence>
<evidence type="ECO:0000256" key="5">
    <source>
        <dbReference type="ARBA" id="ARBA00022989"/>
    </source>
</evidence>
<feature type="transmembrane region" description="Helical" evidence="12">
    <location>
        <begin position="362"/>
        <end position="379"/>
    </location>
</feature>
<dbReference type="InterPro" id="IPR000644">
    <property type="entry name" value="CBS_dom"/>
</dbReference>
<keyword evidence="6" id="KW-0406">Ion transport</keyword>
<keyword evidence="5 12" id="KW-1133">Transmembrane helix</keyword>
<dbReference type="VEuPathDB" id="FungiDB:PC110_g3432"/>
<feature type="transmembrane region" description="Helical" evidence="12">
    <location>
        <begin position="43"/>
        <end position="67"/>
    </location>
</feature>
<sequence>MLWKSGDLESLDYDLFESVVNKSGMGYKYRNGQEKNRLIYARWFLTLVTGVITALVAVFMLYFTTLLMSLKQHLLEYTIRHELAKNVLFGTTFWTIVAFNLGLVAIAATVTSFGEPVAAGSGISEVKTTLNGMKIPRMLRLRTFFCKVIGTVCSVAGGLPVGKEGPMIHSGAIVAAGLSQGKSSTLGHDTSFSYFAGFRNDREKRDFVACGAAAGVASAFGAPIAWMEALLLSVLISSLLFSIPFLLGKCHDLPQAREDVVHLADAAGAAGAPNKAFVFGMEMLKKNGSACICESCTGVSMDGAECFQADETVQYPYKKELLRFYCPKGQYNDLASLMLTGGETAIKHLFHAPPDSFDVRNLVVFWFMMLLLACITYGLKIPSGLFVPALLIGAAYGRLWTRVINYFTSLQHLKAVDPRTYGLVGSLAMLGGVTRMTISLTVIILECTGNIEFGLPLILTSFFARWVGNYFNEGIYDIHIHLRHVPFLDWNPPLRGAFLRVKHIMTANPKTLRTVERAGVIFDLLVSTKHNAFPVIVEDPTFGSRFFAGVILRKQLNVLLSHNDFSIEKPKPFHRQPHPASYQPDVTPTGNLRHRRPKDLEANDTPRVDDKLLESPLAGNYCLSYHDMEAHYPRYPIPSPMHQDFRAAAHAGRVAGDELYTLSEEDRALWVDLTPYMNQTPYLIQEEAPFVRAYRLFRSAGLRHLVVVNRHNNVRGIITRRELEEEHCTRCFRLAKNIDTDDVYPLSNAPPVGFFRKLRRTVSRTEQVKRALSNSVPIVRDNDGDGQILNIIFIHTVLALHTTNREMPRNKMASASVTATSSSPGLDASNGPLDAVQTPVIPPASTQVSFKEMQRLHAMRMELFGFAGWLASALFYVLFLVWAYVPEATLEAYGFTYFPSKHWAVAVPAMIVVTYLFSLVIYKAVNLLSTPELGSYATILDTHTVPLPEGTTCFEDDTKATPGIGDISIFEVNRHLFSTQDKLHKEE</sequence>
<accession>A0A8T1UWD8</accession>
<keyword evidence="8 12" id="KW-0472">Membrane</keyword>
<dbReference type="PROSITE" id="PS51371">
    <property type="entry name" value="CBS"/>
    <property type="match status" value="1"/>
</dbReference>
<dbReference type="PANTHER" id="PTHR11689:SF136">
    <property type="entry name" value="H(+)_CL(-) EXCHANGE TRANSPORTER 7"/>
    <property type="match status" value="1"/>
</dbReference>
<dbReference type="GO" id="GO:0015108">
    <property type="term" value="F:chloride transmembrane transporter activity"/>
    <property type="evidence" value="ECO:0007669"/>
    <property type="project" value="InterPro"/>
</dbReference>
<keyword evidence="9" id="KW-0868">Chloride</keyword>
<evidence type="ECO:0000256" key="9">
    <source>
        <dbReference type="ARBA" id="ARBA00023214"/>
    </source>
</evidence>
<dbReference type="EMBL" id="JAENGZ010000052">
    <property type="protein sequence ID" value="KAG6971454.1"/>
    <property type="molecule type" value="Genomic_DNA"/>
</dbReference>
<gene>
    <name evidence="14" type="ORF">JG687_00002029</name>
</gene>
<feature type="domain" description="CBS" evidence="13">
    <location>
        <begin position="677"/>
        <end position="740"/>
    </location>
</feature>
<feature type="transmembrane region" description="Helical" evidence="12">
    <location>
        <begin position="385"/>
        <end position="401"/>
    </location>
</feature>
<dbReference type="InterPro" id="IPR001807">
    <property type="entry name" value="ClC"/>
</dbReference>
<dbReference type="OrthoDB" id="428525at2759"/>
<evidence type="ECO:0000256" key="8">
    <source>
        <dbReference type="ARBA" id="ARBA00023136"/>
    </source>
</evidence>
<dbReference type="VEuPathDB" id="FungiDB:PC110_g3431"/>
<evidence type="ECO:0000313" key="14">
    <source>
        <dbReference type="EMBL" id="KAG6971454.1"/>
    </source>
</evidence>
<feature type="transmembrane region" description="Helical" evidence="12">
    <location>
        <begin position="87"/>
        <end position="110"/>
    </location>
</feature>